<feature type="region of interest" description="Disordered" evidence="1">
    <location>
        <begin position="81"/>
        <end position="111"/>
    </location>
</feature>
<evidence type="ECO:0000313" key="2">
    <source>
        <dbReference type="EMBL" id="KAJ5727690.1"/>
    </source>
</evidence>
<organism evidence="2 3">
    <name type="scientific">Penicillium malachiteum</name>
    <dbReference type="NCBI Taxonomy" id="1324776"/>
    <lineage>
        <taxon>Eukaryota</taxon>
        <taxon>Fungi</taxon>
        <taxon>Dikarya</taxon>
        <taxon>Ascomycota</taxon>
        <taxon>Pezizomycotina</taxon>
        <taxon>Eurotiomycetes</taxon>
        <taxon>Eurotiomycetidae</taxon>
        <taxon>Eurotiales</taxon>
        <taxon>Aspergillaceae</taxon>
        <taxon>Penicillium</taxon>
    </lineage>
</organism>
<gene>
    <name evidence="2" type="ORF">N7493_005510</name>
</gene>
<feature type="region of interest" description="Disordered" evidence="1">
    <location>
        <begin position="176"/>
        <end position="205"/>
    </location>
</feature>
<evidence type="ECO:0000256" key="1">
    <source>
        <dbReference type="SAM" id="MobiDB-lite"/>
    </source>
</evidence>
<dbReference type="AlphaFoldDB" id="A0AAD6HMU1"/>
<comment type="caution">
    <text evidence="2">The sequence shown here is derived from an EMBL/GenBank/DDBJ whole genome shotgun (WGS) entry which is preliminary data.</text>
</comment>
<sequence length="205" mass="23868">MLNLRHHRRHHSWPHCGSELCMRAPSNLEVRMLRPRNDTGSPENQLWAFQQSAVPLIAEEVIDNDDADMAGIVRTPSRSSVHRLWSRPTQKPWPNEPEASTSTPEARKHVHRSVLRRLIRRPPLDKTRSLFVMPTMMTAGDRVMISGWMPPRLSARPVIVTDQRGTFSVADSRQFVKERRHRRSHSEQPRSWREPSASLWTLKEE</sequence>
<keyword evidence="3" id="KW-1185">Reference proteome</keyword>
<reference evidence="2" key="1">
    <citation type="journal article" date="2023" name="IMA Fungus">
        <title>Comparative genomic study of the Penicillium genus elucidates a diverse pangenome and 15 lateral gene transfer events.</title>
        <authorList>
            <person name="Petersen C."/>
            <person name="Sorensen T."/>
            <person name="Nielsen M.R."/>
            <person name="Sondergaard T.E."/>
            <person name="Sorensen J.L."/>
            <person name="Fitzpatrick D.A."/>
            <person name="Frisvad J.C."/>
            <person name="Nielsen K.L."/>
        </authorList>
    </citation>
    <scope>NUCLEOTIDE SEQUENCE</scope>
    <source>
        <strain evidence="2">IBT 17514</strain>
    </source>
</reference>
<accession>A0AAD6HMU1</accession>
<dbReference type="EMBL" id="JAQJAN010000006">
    <property type="protein sequence ID" value="KAJ5727690.1"/>
    <property type="molecule type" value="Genomic_DNA"/>
</dbReference>
<evidence type="ECO:0000313" key="3">
    <source>
        <dbReference type="Proteomes" id="UP001215712"/>
    </source>
</evidence>
<name>A0AAD6HMU1_9EURO</name>
<reference evidence="2" key="2">
    <citation type="submission" date="2023-01" db="EMBL/GenBank/DDBJ databases">
        <authorList>
            <person name="Petersen C."/>
        </authorList>
    </citation>
    <scope>NUCLEOTIDE SEQUENCE</scope>
    <source>
        <strain evidence="2">IBT 17514</strain>
    </source>
</reference>
<dbReference type="Proteomes" id="UP001215712">
    <property type="component" value="Unassembled WGS sequence"/>
</dbReference>
<proteinExistence type="predicted"/>
<protein>
    <submittedName>
        <fullName evidence="2">Uncharacterized protein</fullName>
    </submittedName>
</protein>